<proteinExistence type="predicted"/>
<dbReference type="GeneID" id="33910152"/>
<protein>
    <recommendedName>
        <fullName evidence="1">Reverse transcriptase N-terminal domain-containing protein</fullName>
    </recommendedName>
</protein>
<evidence type="ECO:0000313" key="2">
    <source>
        <dbReference type="EMBL" id="ASO76011.1"/>
    </source>
</evidence>
<keyword evidence="2" id="KW-0934">Plastid</keyword>
<feature type="domain" description="Reverse transcriptase N-terminal" evidence="1">
    <location>
        <begin position="25"/>
        <end position="107"/>
    </location>
</feature>
<reference evidence="2" key="1">
    <citation type="journal article" date="2017" name="Genome Biol. Evol.">
        <title>Evolutionary Dynamics of Cryptophyte Plastid Genomes.</title>
        <authorList>
            <person name="Kim J.I."/>
            <person name="Moore C.E."/>
            <person name="Archibald J.M."/>
            <person name="Bhattacharya D."/>
            <person name="Yi G."/>
            <person name="Yoon H.S."/>
            <person name="Shin W."/>
        </authorList>
    </citation>
    <scope>NUCLEOTIDE SEQUENCE</scope>
    <source>
        <strain evidence="2">CCAP978/8</strain>
    </source>
</reference>
<dbReference type="RefSeq" id="YP_009420372.1">
    <property type="nucleotide sequence ID" value="NC_035721.1"/>
</dbReference>
<geneLocation type="plastid" evidence="2"/>
<organism evidence="2">
    <name type="scientific">Chroomonas placoidea</name>
    <dbReference type="NCBI Taxonomy" id="173977"/>
    <lineage>
        <taxon>Eukaryota</taxon>
        <taxon>Cryptophyceae</taxon>
        <taxon>Pyrenomonadales</taxon>
        <taxon>Chroomonadaceae</taxon>
        <taxon>Chroomonas</taxon>
    </lineage>
</organism>
<dbReference type="Pfam" id="PF13655">
    <property type="entry name" value="RVT_N"/>
    <property type="match status" value="1"/>
</dbReference>
<accession>A0A222AI01</accession>
<dbReference type="InterPro" id="IPR025960">
    <property type="entry name" value="RVT_N"/>
</dbReference>
<sequence>MCILLKGDIMTIIARNLEGYSADVWANLPWRLFERRLVRLQRRIHKATKIKNKKLVTKLQRLLIGSNSARYLSVRYAIDSTTVFRQVGEASLKPLTSKQKIKLVHELKYPSIINYKDSDWGAFGPYDVFNLKITSLQCLNRFMVEPVSEIPSSSYFYRGQLIVSPMYLKTGFRIPPLDIDSFSGLDFGSFCPKLNSQLITNRASLSLERVDFYNWYSQALFNVSLALQVTLKTHERIFKKYIRKITKRSQLSTKDRLRKIKFSSLRELLSPTGYITL</sequence>
<gene>
    <name evidence="2" type="primary">groEL</name>
</gene>
<dbReference type="EMBL" id="KY856941">
    <property type="protein sequence ID" value="ASO76011.1"/>
    <property type="molecule type" value="Genomic_DNA"/>
</dbReference>
<dbReference type="AlphaFoldDB" id="A0A222AI01"/>
<name>A0A222AI01_9CRYP</name>
<evidence type="ECO:0000259" key="1">
    <source>
        <dbReference type="Pfam" id="PF13655"/>
    </source>
</evidence>